<accession>A0A0F9BH94</accession>
<sequence>MGSDGGQFNSLIEVLQFVKCPMCNGVGEIESKKKADEIWSPWGQLLSRVKHECIGCYGKGWVTV</sequence>
<gene>
    <name evidence="1" type="ORF">LCGC14_2789590</name>
</gene>
<reference evidence="1" key="1">
    <citation type="journal article" date="2015" name="Nature">
        <title>Complex archaea that bridge the gap between prokaryotes and eukaryotes.</title>
        <authorList>
            <person name="Spang A."/>
            <person name="Saw J.H."/>
            <person name="Jorgensen S.L."/>
            <person name="Zaremba-Niedzwiedzka K."/>
            <person name="Martijn J."/>
            <person name="Lind A.E."/>
            <person name="van Eijk R."/>
            <person name="Schleper C."/>
            <person name="Guy L."/>
            <person name="Ettema T.J."/>
        </authorList>
    </citation>
    <scope>NUCLEOTIDE SEQUENCE</scope>
</reference>
<evidence type="ECO:0000313" key="1">
    <source>
        <dbReference type="EMBL" id="KKK83816.1"/>
    </source>
</evidence>
<organism evidence="1">
    <name type="scientific">marine sediment metagenome</name>
    <dbReference type="NCBI Taxonomy" id="412755"/>
    <lineage>
        <taxon>unclassified sequences</taxon>
        <taxon>metagenomes</taxon>
        <taxon>ecological metagenomes</taxon>
    </lineage>
</organism>
<protein>
    <submittedName>
        <fullName evidence="1">Uncharacterized protein</fullName>
    </submittedName>
</protein>
<proteinExistence type="predicted"/>
<comment type="caution">
    <text evidence="1">The sequence shown here is derived from an EMBL/GenBank/DDBJ whole genome shotgun (WGS) entry which is preliminary data.</text>
</comment>
<name>A0A0F9BH94_9ZZZZ</name>
<dbReference type="AlphaFoldDB" id="A0A0F9BH94"/>
<dbReference type="EMBL" id="LAZR01052055">
    <property type="protein sequence ID" value="KKK83816.1"/>
    <property type="molecule type" value="Genomic_DNA"/>
</dbReference>